<dbReference type="AlphaFoldDB" id="A0A256G9J0"/>
<evidence type="ECO:0000313" key="1">
    <source>
        <dbReference type="EMBL" id="OYR23616.1"/>
    </source>
</evidence>
<dbReference type="Proteomes" id="UP000216188">
    <property type="component" value="Unassembled WGS sequence"/>
</dbReference>
<organism evidence="1 2">
    <name type="scientific">Brucella pseudogrignonensis</name>
    <dbReference type="NCBI Taxonomy" id="419475"/>
    <lineage>
        <taxon>Bacteria</taxon>
        <taxon>Pseudomonadati</taxon>
        <taxon>Pseudomonadota</taxon>
        <taxon>Alphaproteobacteria</taxon>
        <taxon>Hyphomicrobiales</taxon>
        <taxon>Brucellaceae</taxon>
        <taxon>Brucella/Ochrobactrum group</taxon>
        <taxon>Brucella</taxon>
    </lineage>
</organism>
<name>A0A256G9J0_9HYPH</name>
<evidence type="ECO:0000313" key="2">
    <source>
        <dbReference type="Proteomes" id="UP000216188"/>
    </source>
</evidence>
<gene>
    <name evidence="1" type="ORF">CEV34_3620</name>
</gene>
<dbReference type="EMBL" id="NNRM01000039">
    <property type="protein sequence ID" value="OYR23616.1"/>
    <property type="molecule type" value="Genomic_DNA"/>
</dbReference>
<proteinExistence type="predicted"/>
<protein>
    <submittedName>
        <fullName evidence="1">Uncharacterized protein</fullName>
    </submittedName>
</protein>
<sequence length="70" mass="7773">MTGRQARGIAGYSLFARKLSTFEAIDTNTATVLVKTESRLFLPATIAENGRCIRARFGGQDLNFQSFVWT</sequence>
<keyword evidence="2" id="KW-1185">Reference proteome</keyword>
<comment type="caution">
    <text evidence="1">The sequence shown here is derived from an EMBL/GenBank/DDBJ whole genome shotgun (WGS) entry which is preliminary data.</text>
</comment>
<reference evidence="1 2" key="1">
    <citation type="submission" date="2017-07" db="EMBL/GenBank/DDBJ databases">
        <title>Phylogenetic study on the rhizospheric bacterium Ochrobactrum sp. A44.</title>
        <authorList>
            <person name="Krzyzanowska D.M."/>
            <person name="Ossowicki A."/>
            <person name="Rajewska M."/>
            <person name="Maciag T."/>
            <person name="Kaczynski Z."/>
            <person name="Czerwicka M."/>
            <person name="Jafra S."/>
        </authorList>
    </citation>
    <scope>NUCLEOTIDE SEQUENCE [LARGE SCALE GENOMIC DNA]</scope>
    <source>
        <strain evidence="1 2">CCUG 30717</strain>
    </source>
</reference>
<accession>A0A256G9J0</accession>